<reference evidence="4" key="1">
    <citation type="submission" date="2022-10" db="EMBL/GenBank/DDBJ databases">
        <authorList>
            <person name="Chen Y."/>
            <person name="Dougan E. K."/>
            <person name="Chan C."/>
            <person name="Rhodes N."/>
            <person name="Thang M."/>
        </authorList>
    </citation>
    <scope>NUCLEOTIDE SEQUENCE</scope>
</reference>
<dbReference type="Gene3D" id="3.60.10.10">
    <property type="entry name" value="Endonuclease/exonuclease/phosphatase"/>
    <property type="match status" value="1"/>
</dbReference>
<dbReference type="Gene3D" id="3.90.70.10">
    <property type="entry name" value="Cysteine proteinases"/>
    <property type="match status" value="2"/>
</dbReference>
<dbReference type="PROSITE" id="PS50157">
    <property type="entry name" value="ZINC_FINGER_C2H2_2"/>
    <property type="match status" value="1"/>
</dbReference>
<dbReference type="PROSITE" id="PS00028">
    <property type="entry name" value="ZINC_FINGER_C2H2_1"/>
    <property type="match status" value="4"/>
</dbReference>
<keyword evidence="1" id="KW-0862">Zinc</keyword>
<dbReference type="Pfam" id="PF00078">
    <property type="entry name" value="RVT_1"/>
    <property type="match status" value="2"/>
</dbReference>
<evidence type="ECO:0000259" key="3">
    <source>
        <dbReference type="PROSITE" id="PS50157"/>
    </source>
</evidence>
<evidence type="ECO:0000313" key="4">
    <source>
        <dbReference type="EMBL" id="CAI3991324.1"/>
    </source>
</evidence>
<dbReference type="SMART" id="SM00355">
    <property type="entry name" value="ZnF_C2H2"/>
    <property type="match status" value="7"/>
</dbReference>
<evidence type="ECO:0000256" key="1">
    <source>
        <dbReference type="PROSITE-ProRule" id="PRU00042"/>
    </source>
</evidence>
<feature type="region of interest" description="Disordered" evidence="2">
    <location>
        <begin position="1808"/>
        <end position="1833"/>
    </location>
</feature>
<accession>A0A9P1FVP6</accession>
<dbReference type="InterPro" id="IPR043502">
    <property type="entry name" value="DNA/RNA_pol_sf"/>
</dbReference>
<dbReference type="InterPro" id="IPR038765">
    <property type="entry name" value="Papain-like_cys_pep_sf"/>
</dbReference>
<feature type="domain" description="C2H2-type" evidence="3">
    <location>
        <begin position="2508"/>
        <end position="2536"/>
    </location>
</feature>
<name>A0A9P1FVP6_9DINO</name>
<evidence type="ECO:0000256" key="2">
    <source>
        <dbReference type="SAM" id="MobiDB-lite"/>
    </source>
</evidence>
<evidence type="ECO:0000313" key="5">
    <source>
        <dbReference type="EMBL" id="CAL4778636.1"/>
    </source>
</evidence>
<dbReference type="Gene3D" id="3.30.160.60">
    <property type="entry name" value="Classic Zinc Finger"/>
    <property type="match status" value="1"/>
</dbReference>
<dbReference type="Proteomes" id="UP001152797">
    <property type="component" value="Unassembled WGS sequence"/>
</dbReference>
<dbReference type="SUPFAM" id="SSF54001">
    <property type="entry name" value="Cysteine proteinases"/>
    <property type="match status" value="2"/>
</dbReference>
<proteinExistence type="predicted"/>
<keyword evidence="1" id="KW-0863">Zinc-finger</keyword>
<dbReference type="SUPFAM" id="SSF56219">
    <property type="entry name" value="DNase I-like"/>
    <property type="match status" value="1"/>
</dbReference>
<dbReference type="EMBL" id="CAMXCT020001578">
    <property type="protein sequence ID" value="CAL1144699.1"/>
    <property type="molecule type" value="Genomic_DNA"/>
</dbReference>
<dbReference type="InterPro" id="IPR036691">
    <property type="entry name" value="Endo/exonu/phosph_ase_sf"/>
</dbReference>
<dbReference type="PANTHER" id="PTHR47027">
    <property type="entry name" value="REVERSE TRANSCRIPTASE DOMAIN-CONTAINING PROTEIN"/>
    <property type="match status" value="1"/>
</dbReference>
<evidence type="ECO:0000313" key="6">
    <source>
        <dbReference type="Proteomes" id="UP001152797"/>
    </source>
</evidence>
<keyword evidence="6" id="KW-1185">Reference proteome</keyword>
<reference evidence="5 6" key="2">
    <citation type="submission" date="2024-05" db="EMBL/GenBank/DDBJ databases">
        <authorList>
            <person name="Chen Y."/>
            <person name="Shah S."/>
            <person name="Dougan E. K."/>
            <person name="Thang M."/>
            <person name="Chan C."/>
        </authorList>
    </citation>
    <scope>NUCLEOTIDE SEQUENCE [LARGE SCALE GENOMIC DNA]</scope>
</reference>
<dbReference type="InterPro" id="IPR013087">
    <property type="entry name" value="Znf_C2H2_type"/>
</dbReference>
<sequence length="3233" mass="366759">MSSRSNRPAAPFTAVQKRSFKRACRRAILNGSSHYHGSCMRVEDFPPALVQKLQAESPLTRCPRTHSTTAPHKGRLTCLHWNPGGLAQSTLAEIRLWLQRHPVDIVVLTETRWSFSSTWTDKAWMYVHSASDDYKSGGILIMISRRLACPEQIGHQAIVDGRLVHVRVHFDSRALDILAIYQYVDNRTTISAQKREQARLREILQLHGLTAINTWGASGRLVFRRLKHGTAYANKLSKPFMRIIRPGILAADIKYFNVHSRKLSARGPDGTIADQYMAHSLTVAFVKQMWQGPSRLPTYYAAPPGIPFELEELVEAVAKVHTNKSVAQPFLCIREMVAAHRRTTKNQIANTAKLTICGGLSLFLDLNRAFDSADRRAIFDHLIQLGTPPNLVQLAASWHEHTHYNLSFRGATTSIPVGKGLRQGCKLAPLLWVSFMDLFLRQVANRCGYQWVHDCLTIYADDVHVGCQFRSKQELQTHLVNIGHTLDVIENLKLSLSYSKSFMLIAYAGTNARAALKDVLQRSPTGASIRVPRLGREHTCLPLRSKGSYLGVCISYHAFEMLTWRHRKQASWLAFARLRAWLRSRQLTRAHRMYLWKTCVFTVLTYGLLATNVTIPVLLDFQGTVYRMVRVVLQDHSYITHTTHQAAFQQHRIDQPLDMLRALAMGLLQRIQRRATILSPQDFLCQLDWTQLQDLLHLIHSMQAHAPEVPISPCPDDPIRVQVPPMLSPEPTDVRLTPMSARELHSHYRLYHDEQLKGGVVKGAQLTHVMQLVSPCALCNKQYSRVHSCPVTLQIGILRLQMQEPDIRAQQELTCEVCVQQFDDQGQLYQHMARDHNQTLSDWVPSRDSVQGSDQCRHCSMQFDSRSGLRRHITEGRCEAFDPLASHNPTDNTAKWSAWLHQGDFSPTGLSAHQRLQLTTTCQFCEVAMMMANSDVQLLVPTQFHVDTLIIGARCVNKSTICLQQTVTCHRCNAYSCKRVILSQAARWPFRLPYCCSQFMDALMDPNDQALMDGLAALGPLLLGSRKHHEGSVEEQHPKRHKAKAKEEQDHDGLNKEAITTLLRLMGQLLLNHERSIQLNQRQDCFVLFCQNRPEGIVPHLTMLASKWREEWPQQKDNLRWPNLRTYLMKGVITELLRRVQQLAATKPGDQLWDVAVSKGTIHPDGSWGYQKWSQETKQLIKASRSPVAMAQMIRNLQILEEQFQSNAHVVRFQSLKNTQSSQEAIPWILQISHREAEAWELLVELCHNTVWSLLGMSAKQHSQVLSKPALQDIPESLDAASRQSLRDRALNLAMANPGNDCYANSAFVSLIWATLSRSAFVFQDWGARSAILQQTLELADGTLFSLENASWFQHLLEGWNEDGEQADSAEFAHMLSSWTAMSAISNCWERRVQTEQGLVLHDAGDKFMPLTLQFDPQLVDHHEIQLSTLLRTWHTELGMLAGLTDPEDLLLLHVDRMIHAPDGTVVKCQAALRFGWEVQIPVLGPHACTWMPYTVIACIAHLGGAHNGHYQALLRTFPEVSDLANPSMWMLCDDGHSPQRILNVPEIFAQGITCLWLCQTSKADFHRLAPGRDTAGIADTDLMALLATQPDPEPPSRRFYQIQSDGLLPCRISSEQYELPHLFPPDVVDLSIFHLILFAFNTTILQTVLFIALWIPAALAPIAILPDQYFAWGWAPIRLTGPVISTEGVDDPIDCSINFEYKQLIGVGSLCDDFSLAQRQPIRIDNQSEGYTLVMESVEVSHDWIPAFLQQCDTKQHDTRPETCLRAQDWRAAPKPVVKRSIKRAYVRAVKHGVAWYKGRCMTPSAFPKALQQPQPDHALPERDKPSPQLTRCNRKHQDAKRFRMLQWNAGGLSTHRSHGGPCKYKWRNQWTRGASHADEGKFMSLVRLHGLTALNSWDPCLGPTFIQADKSSRIDFVFTRKLAADGIAKDTKYVWDAPFCTDLHHGHAPILTQLRKTWYAPKDMGTGITTQQRRTGHMAYRAQTDTWQAFLDQTSTALTKVLNDARTSDEHLLPCLPFTAEDLEREMCRIDPTKAVARKGVRQGCRAAPLLWNGYMWLFLTELSRLVPPQWILKCLNVFADDCQMGDEFRSQEELYTLLHHINQTLILLQKFGLTINPSKCTALLTMGGTSHRQVRSKLTMWRDGKEWLRFGTAEHPLWIQIEHQAKYLGTVITYANHELATVKHRINLARVAFGRLKRRLTGKRGLHRAQRIQLFTTCVYPVMTYGIFSLGITLPGMQLLQKTMYSMLRQILHNHAYITGLTHEQALATNRIALPATWLRNSVECLQRSIQQRLQHAASTDLIHTLDWSHLHELIDLFHGHVHAGSEVLIAPDVQDVLQAGPPDCWSKSDPLAADLLQPEQMFAPKQDPSVRGAAMLTDADLLNILSQEWGRRVLTIVGSRTWHHMKKETDACRYLTNRCCLCDQFVGRTQEMNRHYKLHHPEFWPNMQSKGHQLTNLYGEEPPCPFCNELFKANHQCPIWTQLAMLLIYGGGLTSDQTPAPVTLRCEICMETFDSSDKLHEHLTGVHHLKSQSFNPARDTLDGEPVCNHCYKMYDSLESLRSHINQGRCMKFCPDLPTEVIDVQPQWIKAMCEGLLVDTLRDAHVRLQLTLRCQNCSSRYTRPMDLAGHLQTAHGRLWSTAQGLTSLMVQLLYNQLGCLCNPSTGAHRASHVCLPIRQLCMQFMRLPGLILFPHRPTDEELVQMFSLRMPRSQRFLLERSLTAGALADFWTEPDHLTMLRQHCVLCGTTMHPADLVLHMYEAHQCGQDFVTFLKQLLLSKFTAKQVSSQVLSAFQAIGPLLDKHLTLTPNPAATKRQRKGELDKPHGKHQANQQADKINVAQALTLLTKLALRLDKDMQQLKTEDTFIFFFGHKGPNNSLQCLIQATEEWAQNRQLPTPKKPLMPLRQHLMQVVINTLMTRLTALGEAKDGSEIQVAALKSLILLPDKTCPYLEWDQSTKQLKVSQRPPLSLTRLMQLCTDMAEALTDVNLVTSFHALPTTSQEVAPWKLTLSLRIDTPWQLMQTMSHSAIWLLMGTSLKPHGQRQSPLAHSLQQAMGMTKAPKGKGKGKFKATPLKQADGMNTALLEAPTCLCVHLERHVHDVTGQAMLSECKINLDTVCLVPVFTNQTLSWDNVEYQIAALMTHLGTDGAGHYRSALRTRPSLVNATTPAEWLLTDDWTAPVTAWQAPQWMTRRANMFWLIRTDCIHLLQYVRRMMERDQTEEHGTA</sequence>
<dbReference type="EMBL" id="CAMXCT030001578">
    <property type="protein sequence ID" value="CAL4778636.1"/>
    <property type="molecule type" value="Genomic_DNA"/>
</dbReference>
<dbReference type="PANTHER" id="PTHR47027:SF20">
    <property type="entry name" value="REVERSE TRANSCRIPTASE-LIKE PROTEIN WITH RNA-DIRECTED DNA POLYMERASE DOMAIN"/>
    <property type="match status" value="1"/>
</dbReference>
<dbReference type="EMBL" id="CAMXCT010001578">
    <property type="protein sequence ID" value="CAI3991324.1"/>
    <property type="molecule type" value="Genomic_DNA"/>
</dbReference>
<dbReference type="SUPFAM" id="SSF56672">
    <property type="entry name" value="DNA/RNA polymerases"/>
    <property type="match status" value="2"/>
</dbReference>
<gene>
    <name evidence="4" type="ORF">C1SCF055_LOCUS18242</name>
</gene>
<dbReference type="InterPro" id="IPR000477">
    <property type="entry name" value="RT_dom"/>
</dbReference>
<organism evidence="4">
    <name type="scientific">Cladocopium goreaui</name>
    <dbReference type="NCBI Taxonomy" id="2562237"/>
    <lineage>
        <taxon>Eukaryota</taxon>
        <taxon>Sar</taxon>
        <taxon>Alveolata</taxon>
        <taxon>Dinophyceae</taxon>
        <taxon>Suessiales</taxon>
        <taxon>Symbiodiniaceae</taxon>
        <taxon>Cladocopium</taxon>
    </lineage>
</organism>
<comment type="caution">
    <text evidence="4">The sequence shown here is derived from an EMBL/GenBank/DDBJ whole genome shotgun (WGS) entry which is preliminary data.</text>
</comment>
<feature type="region of interest" description="Disordered" evidence="2">
    <location>
        <begin position="1028"/>
        <end position="1051"/>
    </location>
</feature>
<dbReference type="GO" id="GO:0008270">
    <property type="term" value="F:zinc ion binding"/>
    <property type="evidence" value="ECO:0007669"/>
    <property type="project" value="UniProtKB-KW"/>
</dbReference>
<protein>
    <submittedName>
        <fullName evidence="5">LINE-1 retrotransposable element ORF2 protein</fullName>
    </submittedName>
</protein>
<keyword evidence="1" id="KW-0479">Metal-binding</keyword>
<feature type="region of interest" description="Disordered" evidence="2">
    <location>
        <begin position="2811"/>
        <end position="2837"/>
    </location>
</feature>